<keyword evidence="5" id="KW-1133">Transmembrane helix</keyword>
<name>A0AAQ3RK01_VIGMU</name>
<feature type="chain" id="PRO_5043015266" evidence="8">
    <location>
        <begin position="25"/>
        <end position="154"/>
    </location>
</feature>
<comment type="subcellular location">
    <subcellularLocation>
        <location evidence="1">Cell membrane</location>
        <topology evidence="1">Single-pass membrane protein</topology>
    </subcellularLocation>
</comment>
<evidence type="ECO:0000256" key="4">
    <source>
        <dbReference type="ARBA" id="ARBA00022692"/>
    </source>
</evidence>
<dbReference type="GO" id="GO:0005886">
    <property type="term" value="C:plasma membrane"/>
    <property type="evidence" value="ECO:0007669"/>
    <property type="project" value="UniProtKB-SubCell"/>
</dbReference>
<evidence type="ECO:0000256" key="2">
    <source>
        <dbReference type="ARBA" id="ARBA00022473"/>
    </source>
</evidence>
<evidence type="ECO:0000256" key="3">
    <source>
        <dbReference type="ARBA" id="ARBA00022475"/>
    </source>
</evidence>
<keyword evidence="6" id="KW-0472">Membrane</keyword>
<reference evidence="9 10" key="1">
    <citation type="journal article" date="2023" name="Life. Sci Alliance">
        <title>Evolutionary insights into 3D genome organization and epigenetic landscape of Vigna mungo.</title>
        <authorList>
            <person name="Junaid A."/>
            <person name="Singh B."/>
            <person name="Bhatia S."/>
        </authorList>
    </citation>
    <scope>NUCLEOTIDE SEQUENCE [LARGE SCALE GENOMIC DNA]</scope>
    <source>
        <strain evidence="9">Urdbean</strain>
    </source>
</reference>
<dbReference type="PANTHER" id="PTHR36619:SF3">
    <property type="entry name" value="TRANSMEMBRANE PROTEIN"/>
    <property type="match status" value="1"/>
</dbReference>
<accession>A0AAQ3RK01</accession>
<keyword evidence="2" id="KW-0217">Developmental protein</keyword>
<keyword evidence="8" id="KW-0732">Signal</keyword>
<evidence type="ECO:0000256" key="1">
    <source>
        <dbReference type="ARBA" id="ARBA00004162"/>
    </source>
</evidence>
<keyword evidence="3" id="KW-1003">Cell membrane</keyword>
<dbReference type="AlphaFoldDB" id="A0AAQ3RK01"/>
<sequence>MSTIFLSKFLLLLVLLLNPRVLGARPLSEHNGPKYINLKAEKGNGKRVFKGGSVEACLPKGFRRSSAPSRYINYQPLGTTSCINLRNSSNKKHQKLARVMKKEDNNNSFSKTKNICVPFKSFGRSCSRLTREHRARFYILRRCVTMLICWQDCE</sequence>
<evidence type="ECO:0000256" key="6">
    <source>
        <dbReference type="ARBA" id="ARBA00023136"/>
    </source>
</evidence>
<evidence type="ECO:0000256" key="8">
    <source>
        <dbReference type="SAM" id="SignalP"/>
    </source>
</evidence>
<keyword evidence="10" id="KW-1185">Reference proteome</keyword>
<dbReference type="PANTHER" id="PTHR36619">
    <property type="entry name" value="OS04G0208900 PROTEIN"/>
    <property type="match status" value="1"/>
</dbReference>
<proteinExistence type="inferred from homology"/>
<evidence type="ECO:0000256" key="7">
    <source>
        <dbReference type="ARBA" id="ARBA00024340"/>
    </source>
</evidence>
<dbReference type="Pfam" id="PF08137">
    <property type="entry name" value="DVL"/>
    <property type="match status" value="1"/>
</dbReference>
<dbReference type="Proteomes" id="UP001374535">
    <property type="component" value="Chromosome 9"/>
</dbReference>
<organism evidence="9 10">
    <name type="scientific">Vigna mungo</name>
    <name type="common">Black gram</name>
    <name type="synonym">Phaseolus mungo</name>
    <dbReference type="NCBI Taxonomy" id="3915"/>
    <lineage>
        <taxon>Eukaryota</taxon>
        <taxon>Viridiplantae</taxon>
        <taxon>Streptophyta</taxon>
        <taxon>Embryophyta</taxon>
        <taxon>Tracheophyta</taxon>
        <taxon>Spermatophyta</taxon>
        <taxon>Magnoliopsida</taxon>
        <taxon>eudicotyledons</taxon>
        <taxon>Gunneridae</taxon>
        <taxon>Pentapetalae</taxon>
        <taxon>rosids</taxon>
        <taxon>fabids</taxon>
        <taxon>Fabales</taxon>
        <taxon>Fabaceae</taxon>
        <taxon>Papilionoideae</taxon>
        <taxon>50 kb inversion clade</taxon>
        <taxon>NPAAA clade</taxon>
        <taxon>indigoferoid/millettioid clade</taxon>
        <taxon>Phaseoleae</taxon>
        <taxon>Vigna</taxon>
    </lineage>
</organism>
<dbReference type="GO" id="GO:0048367">
    <property type="term" value="P:shoot system development"/>
    <property type="evidence" value="ECO:0007669"/>
    <property type="project" value="UniProtKB-ARBA"/>
</dbReference>
<dbReference type="EMBL" id="CP144692">
    <property type="protein sequence ID" value="WVY95637.1"/>
    <property type="molecule type" value="Genomic_DNA"/>
</dbReference>
<dbReference type="InterPro" id="IPR012552">
    <property type="entry name" value="DVL"/>
</dbReference>
<evidence type="ECO:0000313" key="10">
    <source>
        <dbReference type="Proteomes" id="UP001374535"/>
    </source>
</evidence>
<feature type="signal peptide" evidence="8">
    <location>
        <begin position="1"/>
        <end position="24"/>
    </location>
</feature>
<protein>
    <submittedName>
        <fullName evidence="9">Uncharacterized protein</fullName>
    </submittedName>
</protein>
<comment type="similarity">
    <text evidence="7">Belongs to the DVL/RTFL small polypeptides family.</text>
</comment>
<evidence type="ECO:0000256" key="5">
    <source>
        <dbReference type="ARBA" id="ARBA00022989"/>
    </source>
</evidence>
<gene>
    <name evidence="9" type="ORF">V8G54_027788</name>
</gene>
<evidence type="ECO:0000313" key="9">
    <source>
        <dbReference type="EMBL" id="WVY95637.1"/>
    </source>
</evidence>
<keyword evidence="4" id="KW-0812">Transmembrane</keyword>
<dbReference type="GO" id="GO:0008285">
    <property type="term" value="P:negative regulation of cell population proliferation"/>
    <property type="evidence" value="ECO:0007669"/>
    <property type="project" value="InterPro"/>
</dbReference>